<dbReference type="InterPro" id="IPR055259">
    <property type="entry name" value="YkvP/CgeB_Glyco_trans-like"/>
</dbReference>
<comment type="caution">
    <text evidence="2">The sequence shown here is derived from an EMBL/GenBank/DDBJ whole genome shotgun (WGS) entry which is preliminary data.</text>
</comment>
<proteinExistence type="predicted"/>
<dbReference type="EMBL" id="WQNE01000001">
    <property type="protein sequence ID" value="MVT71581.1"/>
    <property type="molecule type" value="Genomic_DNA"/>
</dbReference>
<name>A0A844T905_9BRAD</name>
<organism evidence="2 3">
    <name type="scientific">Bradyrhizobium cajani</name>
    <dbReference type="NCBI Taxonomy" id="1928661"/>
    <lineage>
        <taxon>Bacteria</taxon>
        <taxon>Pseudomonadati</taxon>
        <taxon>Pseudomonadota</taxon>
        <taxon>Alphaproteobacteria</taxon>
        <taxon>Hyphomicrobiales</taxon>
        <taxon>Nitrobacteraceae</taxon>
        <taxon>Bradyrhizobium</taxon>
    </lineage>
</organism>
<evidence type="ECO:0000259" key="1">
    <source>
        <dbReference type="Pfam" id="PF13524"/>
    </source>
</evidence>
<keyword evidence="2" id="KW-0808">Transferase</keyword>
<keyword evidence="3" id="KW-1185">Reference proteome</keyword>
<accession>A0A844T905</accession>
<reference evidence="2 3" key="1">
    <citation type="submission" date="2019-12" db="EMBL/GenBank/DDBJ databases">
        <title>Draft genome sequences Bradyrhizobium cajani AMBPC1010, Bradyrhizobium pachyrhizi AMBPC1040 and Bradyrhizobium yuanmingense ALSPC3051, three plant growth promoting strains isolated from nodules of Cajanus cajan L. in Dominican Republic.</title>
        <authorList>
            <person name="Flores-Felix J.D."/>
            <person name="Araujo J."/>
            <person name="Diaz-Alcantara C."/>
            <person name="Gonzalez-Andres F."/>
            <person name="Velazquez E."/>
        </authorList>
    </citation>
    <scope>NUCLEOTIDE SEQUENCE [LARGE SCALE GENOMIC DNA]</scope>
    <source>
        <strain evidence="2 3">1010</strain>
    </source>
</reference>
<dbReference type="GO" id="GO:0016740">
    <property type="term" value="F:transferase activity"/>
    <property type="evidence" value="ECO:0007669"/>
    <property type="project" value="UniProtKB-KW"/>
</dbReference>
<dbReference type="Pfam" id="PF13524">
    <property type="entry name" value="Glyco_trans_1_2"/>
    <property type="match status" value="1"/>
</dbReference>
<dbReference type="AlphaFoldDB" id="A0A844T905"/>
<dbReference type="Proteomes" id="UP000449969">
    <property type="component" value="Unassembled WGS sequence"/>
</dbReference>
<feature type="domain" description="Spore protein YkvP/CgeB glycosyl transferase-like" evidence="1">
    <location>
        <begin position="247"/>
        <end position="388"/>
    </location>
</feature>
<evidence type="ECO:0000313" key="2">
    <source>
        <dbReference type="EMBL" id="MVT71581.1"/>
    </source>
</evidence>
<protein>
    <submittedName>
        <fullName evidence="2">Glycosyltransferase</fullName>
    </submittedName>
</protein>
<sequence>MRVLILNADYQRFLAWLYRRHPGLDGAPYDAQMAARNASLFGVANFYSRNFAAAGHVAADIHVNNLWMRAAWAREHGLTVEQPPSPDAAVQRQAIPGWLLRAVAPFKPVLRPLARKVGLSPRLDAEAEKVLLAQIEDFKPDLILNQDLFHVETRLARRIKQIGRPILLGQVGVVPSRGEDWSVYDLLLSQISAVVDSFRAQGARSEMIHLAFEPGILDVLPPRPERNIDVSFVGAISADHQQRVAQLEAVARKYDLKLYGSGLDSLPASSPLHRCYQGEVWGVEMYQALRASRVTLNSHIDMAGREAGNARLFEATGVGTFLLTDYKDNLHTLFDDGREVAAWRSVDDCLGLIDRYLANEDERRAIAAAGQARTLSTHTFRQRIDHILRLAGQN</sequence>
<dbReference type="RefSeq" id="WP_254125629.1">
    <property type="nucleotide sequence ID" value="NZ_JANADL010000020.1"/>
</dbReference>
<evidence type="ECO:0000313" key="3">
    <source>
        <dbReference type="Proteomes" id="UP000449969"/>
    </source>
</evidence>
<dbReference type="SUPFAM" id="SSF53756">
    <property type="entry name" value="UDP-Glycosyltransferase/glycogen phosphorylase"/>
    <property type="match status" value="1"/>
</dbReference>
<gene>
    <name evidence="2" type="ORF">GPL20_00355</name>
</gene>